<evidence type="ECO:0000256" key="3">
    <source>
        <dbReference type="ARBA" id="ARBA00022786"/>
    </source>
</evidence>
<dbReference type="EMBL" id="CAUOFW020005236">
    <property type="protein sequence ID" value="CAK9169092.1"/>
    <property type="molecule type" value="Genomic_DNA"/>
</dbReference>
<dbReference type="AlphaFoldDB" id="A0ABC8TM08"/>
<comment type="catalytic activity">
    <reaction evidence="1">
        <text>S-ubiquitinyl-[E2 ubiquitin-conjugating enzyme]-L-cysteine + [acceptor protein]-L-lysine = [E2 ubiquitin-conjugating enzyme]-L-cysteine + N(6)-ubiquitinyl-[acceptor protein]-L-lysine.</text>
        <dbReference type="EC" id="2.3.2.27"/>
    </reaction>
</comment>
<dbReference type="Proteomes" id="UP001642360">
    <property type="component" value="Unassembled WGS sequence"/>
</dbReference>
<evidence type="ECO:0000256" key="1">
    <source>
        <dbReference type="ARBA" id="ARBA00000900"/>
    </source>
</evidence>
<evidence type="ECO:0000313" key="4">
    <source>
        <dbReference type="EMBL" id="CAK9169092.1"/>
    </source>
</evidence>
<keyword evidence="5" id="KW-1185">Reference proteome</keyword>
<keyword evidence="3" id="KW-0833">Ubl conjugation pathway</keyword>
<comment type="caution">
    <text evidence="4">The sequence shown here is derived from an EMBL/GenBank/DDBJ whole genome shotgun (WGS) entry which is preliminary data.</text>
</comment>
<name>A0ABC8TM08_9AQUA</name>
<dbReference type="PANTHER" id="PTHR45647">
    <property type="entry name" value="OS02G0152300 PROTEIN"/>
    <property type="match status" value="1"/>
</dbReference>
<dbReference type="GO" id="GO:0061630">
    <property type="term" value="F:ubiquitin protein ligase activity"/>
    <property type="evidence" value="ECO:0007669"/>
    <property type="project" value="UniProtKB-EC"/>
</dbReference>
<gene>
    <name evidence="4" type="ORF">ILEXP_LOCUS38534</name>
</gene>
<dbReference type="EC" id="2.3.2.27" evidence="2"/>
<dbReference type="PANTHER" id="PTHR45647:SF132">
    <property type="entry name" value="KINASE WITH ADENINE NUCLEOTIDE ALPHA HYDROLASES-LIKE DOMAIN-CONTAINING PROTEIN"/>
    <property type="match status" value="1"/>
</dbReference>
<accession>A0ABC8TM08</accession>
<proteinExistence type="predicted"/>
<reference evidence="4 5" key="1">
    <citation type="submission" date="2024-02" db="EMBL/GenBank/DDBJ databases">
        <authorList>
            <person name="Vignale AGUSTIN F."/>
            <person name="Sosa J E."/>
            <person name="Modenutti C."/>
        </authorList>
    </citation>
    <scope>NUCLEOTIDE SEQUENCE [LARGE SCALE GENOMIC DNA]</scope>
</reference>
<organism evidence="4 5">
    <name type="scientific">Ilex paraguariensis</name>
    <name type="common">yerba mate</name>
    <dbReference type="NCBI Taxonomy" id="185542"/>
    <lineage>
        <taxon>Eukaryota</taxon>
        <taxon>Viridiplantae</taxon>
        <taxon>Streptophyta</taxon>
        <taxon>Embryophyta</taxon>
        <taxon>Tracheophyta</taxon>
        <taxon>Spermatophyta</taxon>
        <taxon>Magnoliopsida</taxon>
        <taxon>eudicotyledons</taxon>
        <taxon>Gunneridae</taxon>
        <taxon>Pentapetalae</taxon>
        <taxon>asterids</taxon>
        <taxon>campanulids</taxon>
        <taxon>Aquifoliales</taxon>
        <taxon>Aquifoliaceae</taxon>
        <taxon>Ilex</taxon>
    </lineage>
</organism>
<evidence type="ECO:0000256" key="2">
    <source>
        <dbReference type="ARBA" id="ARBA00012483"/>
    </source>
</evidence>
<sequence length="95" mass="10264">MTITFKCCLGAGSNQISNVSEEVGSISGDSDFQTKELFLPFRCFCTRKDIQCQEVVVEDTDVVKAIIECVKHSAIEVLVLGAASKGGLLRYVSSV</sequence>
<dbReference type="InterPro" id="IPR051348">
    <property type="entry name" value="U-box_ubiquitin_ligases"/>
</dbReference>
<protein>
    <recommendedName>
        <fullName evidence="2">RING-type E3 ubiquitin transferase</fullName>
        <ecNumber evidence="2">2.3.2.27</ecNumber>
    </recommendedName>
</protein>
<evidence type="ECO:0000313" key="5">
    <source>
        <dbReference type="Proteomes" id="UP001642360"/>
    </source>
</evidence>